<feature type="domain" description="Iron-binding zinc finger CDGSH type" evidence="5">
    <location>
        <begin position="21"/>
        <end position="62"/>
    </location>
</feature>
<evidence type="ECO:0000259" key="5">
    <source>
        <dbReference type="SMART" id="SM00704"/>
    </source>
</evidence>
<evidence type="ECO:0000313" key="6">
    <source>
        <dbReference type="EMBL" id="KKO00119.1"/>
    </source>
</evidence>
<evidence type="ECO:0000256" key="2">
    <source>
        <dbReference type="ARBA" id="ARBA00022723"/>
    </source>
</evidence>
<accession>A0A0F9Y631</accession>
<keyword evidence="2" id="KW-0479">Metal-binding</keyword>
<evidence type="ECO:0000256" key="3">
    <source>
        <dbReference type="ARBA" id="ARBA00023004"/>
    </source>
</evidence>
<dbReference type="GO" id="GO:0005737">
    <property type="term" value="C:cytoplasm"/>
    <property type="evidence" value="ECO:0007669"/>
    <property type="project" value="UniProtKB-ARBA"/>
</dbReference>
<evidence type="ECO:0000256" key="1">
    <source>
        <dbReference type="ARBA" id="ARBA00022714"/>
    </source>
</evidence>
<dbReference type="SMART" id="SM00704">
    <property type="entry name" value="ZnF_CDGSH"/>
    <property type="match status" value="1"/>
</dbReference>
<sequence length="75" mass="8313">MSKTKLTINSNGSVKVEGDFEIVDSQGNSYNLQGRTVLGVCRCGLSNNKPFCDGSHRNHFEHEATAFDLPPMKKR</sequence>
<organism evidence="6">
    <name type="scientific">marine sediment metagenome</name>
    <dbReference type="NCBI Taxonomy" id="412755"/>
    <lineage>
        <taxon>unclassified sequences</taxon>
        <taxon>metagenomes</taxon>
        <taxon>ecological metagenomes</taxon>
    </lineage>
</organism>
<gene>
    <name evidence="6" type="ORF">LCGC14_0128850</name>
</gene>
<dbReference type="InterPro" id="IPR042216">
    <property type="entry name" value="MitoNEET_CISD"/>
</dbReference>
<dbReference type="AlphaFoldDB" id="A0A0F9Y631"/>
<comment type="caution">
    <text evidence="6">The sequence shown here is derived from an EMBL/GenBank/DDBJ whole genome shotgun (WGS) entry which is preliminary data.</text>
</comment>
<proteinExistence type="predicted"/>
<evidence type="ECO:0000256" key="4">
    <source>
        <dbReference type="ARBA" id="ARBA00023014"/>
    </source>
</evidence>
<protein>
    <recommendedName>
        <fullName evidence="5">Iron-binding zinc finger CDGSH type domain-containing protein</fullName>
    </recommendedName>
</protein>
<dbReference type="Gene3D" id="3.40.5.90">
    <property type="entry name" value="CDGSH iron-sulfur domain, mitoNEET-type"/>
    <property type="match status" value="1"/>
</dbReference>
<keyword evidence="3" id="KW-0408">Iron</keyword>
<dbReference type="GO" id="GO:0046872">
    <property type="term" value="F:metal ion binding"/>
    <property type="evidence" value="ECO:0007669"/>
    <property type="project" value="UniProtKB-KW"/>
</dbReference>
<dbReference type="GO" id="GO:0051537">
    <property type="term" value="F:2 iron, 2 sulfur cluster binding"/>
    <property type="evidence" value="ECO:0007669"/>
    <property type="project" value="UniProtKB-KW"/>
</dbReference>
<name>A0A0F9Y631_9ZZZZ</name>
<dbReference type="EMBL" id="LAZR01000042">
    <property type="protein sequence ID" value="KKO00119.1"/>
    <property type="molecule type" value="Genomic_DNA"/>
</dbReference>
<reference evidence="6" key="1">
    <citation type="journal article" date="2015" name="Nature">
        <title>Complex archaea that bridge the gap between prokaryotes and eukaryotes.</title>
        <authorList>
            <person name="Spang A."/>
            <person name="Saw J.H."/>
            <person name="Jorgensen S.L."/>
            <person name="Zaremba-Niedzwiedzka K."/>
            <person name="Martijn J."/>
            <person name="Lind A.E."/>
            <person name="van Eijk R."/>
            <person name="Schleper C."/>
            <person name="Guy L."/>
            <person name="Ettema T.J."/>
        </authorList>
    </citation>
    <scope>NUCLEOTIDE SEQUENCE</scope>
</reference>
<keyword evidence="4" id="KW-0411">Iron-sulfur</keyword>
<keyword evidence="1" id="KW-0001">2Fe-2S</keyword>
<dbReference type="Pfam" id="PF09360">
    <property type="entry name" value="zf-CDGSH"/>
    <property type="match status" value="1"/>
</dbReference>
<dbReference type="InterPro" id="IPR018967">
    <property type="entry name" value="FeS-contain_CDGSH-typ"/>
</dbReference>